<dbReference type="PANTHER" id="PTHR31838">
    <property type="entry name" value="CENTROSOMAL PROTEIN OF 55 KDA"/>
    <property type="match status" value="1"/>
</dbReference>
<evidence type="ECO:0000256" key="2">
    <source>
        <dbReference type="SAM" id="MobiDB-lite"/>
    </source>
</evidence>
<reference evidence="3" key="1">
    <citation type="journal article" date="2010" name="Science">
        <title>Plasticity of animal genome architecture unmasked by rapid evolution of a pelagic tunicate.</title>
        <authorList>
            <person name="Denoeud F."/>
            <person name="Henriet S."/>
            <person name="Mungpakdee S."/>
            <person name="Aury J.M."/>
            <person name="Da Silva C."/>
            <person name="Brinkmann H."/>
            <person name="Mikhaleva J."/>
            <person name="Olsen L.C."/>
            <person name="Jubin C."/>
            <person name="Canestro C."/>
            <person name="Bouquet J.M."/>
            <person name="Danks G."/>
            <person name="Poulain J."/>
            <person name="Campsteijn C."/>
            <person name="Adamski M."/>
            <person name="Cross I."/>
            <person name="Yadetie F."/>
            <person name="Muffato M."/>
            <person name="Louis A."/>
            <person name="Butcher S."/>
            <person name="Tsagkogeorga G."/>
            <person name="Konrad A."/>
            <person name="Singh S."/>
            <person name="Jensen M.F."/>
            <person name="Cong E.H."/>
            <person name="Eikeseth-Otteraa H."/>
            <person name="Noel B."/>
            <person name="Anthouard V."/>
            <person name="Porcel B.M."/>
            <person name="Kachouri-Lafond R."/>
            <person name="Nishino A."/>
            <person name="Ugolini M."/>
            <person name="Chourrout P."/>
            <person name="Nishida H."/>
            <person name="Aasland R."/>
            <person name="Huzurbazar S."/>
            <person name="Westhof E."/>
            <person name="Delsuc F."/>
            <person name="Lehrach H."/>
            <person name="Reinhardt R."/>
            <person name="Weissenbach J."/>
            <person name="Roy S.W."/>
            <person name="Artiguenave F."/>
            <person name="Postlethwait J.H."/>
            <person name="Manak J.R."/>
            <person name="Thompson E.M."/>
            <person name="Jaillon O."/>
            <person name="Du Pasquier L."/>
            <person name="Boudinot P."/>
            <person name="Liberles D.A."/>
            <person name="Volff J.N."/>
            <person name="Philippe H."/>
            <person name="Lenhard B."/>
            <person name="Roest Crollius H."/>
            <person name="Wincker P."/>
            <person name="Chourrout D."/>
        </authorList>
    </citation>
    <scope>NUCLEOTIDE SEQUENCE [LARGE SCALE GENOMIC DNA]</scope>
</reference>
<keyword evidence="5" id="KW-1185">Reference proteome</keyword>
<dbReference type="PANTHER" id="PTHR31838:SF1">
    <property type="entry name" value="CENTROSOMAL PROTEIN OF 55 KDA"/>
    <property type="match status" value="1"/>
</dbReference>
<evidence type="ECO:0000256" key="1">
    <source>
        <dbReference type="SAM" id="Coils"/>
    </source>
</evidence>
<accession>E4XZF8</accession>
<keyword evidence="1" id="KW-0175">Coiled coil</keyword>
<feature type="region of interest" description="Disordered" evidence="2">
    <location>
        <begin position="32"/>
        <end position="51"/>
    </location>
</feature>
<dbReference type="Proteomes" id="UP000011014">
    <property type="component" value="Unassembled WGS sequence"/>
</dbReference>
<name>E4XZF8_OIKDI</name>
<evidence type="ECO:0000313" key="5">
    <source>
        <dbReference type="Proteomes" id="UP000001307"/>
    </source>
</evidence>
<dbReference type="InParanoid" id="E4XZF8"/>
<feature type="coiled-coil region" evidence="1">
    <location>
        <begin position="124"/>
        <end position="215"/>
    </location>
</feature>
<evidence type="ECO:0000313" key="4">
    <source>
        <dbReference type="EMBL" id="CBY37757.1"/>
    </source>
</evidence>
<dbReference type="EMBL" id="FN655052">
    <property type="protein sequence ID" value="CBY37757.1"/>
    <property type="molecule type" value="Genomic_DNA"/>
</dbReference>
<proteinExistence type="predicted"/>
<sequence>MSNTVMIESLAKEADALRMRALANEERMASLKRRASDNFQPNMPTPAPRQSKLSICSEDRTLEPTAPVDSRTSFGDHDNLTREELISRLAQIENMNRDWVAYNDQREVFVQELTAKHHSTANELSNAVAEIQSLRNNQKQLAEEAQRKADVHLANARNEIKREEELNEDLLARLKETQEQLSLERKLLYNANQKNEKLEVEISNLETVNQNLNKFLEHDRTSKWNNTAPEPTIFEEKIDKMSRKLDHITVKTEQNSVRSSASSNATDTSKITRRSKPKKAPPIPPLPSRAKIHDRRSLGVEVYRPDTILKPLDPKSTKSRRSVDTTAISCENCGKKWPVSQNAELLKHLDECDVI</sequence>
<organism evidence="3">
    <name type="scientific">Oikopleura dioica</name>
    <name type="common">Tunicate</name>
    <dbReference type="NCBI Taxonomy" id="34765"/>
    <lineage>
        <taxon>Eukaryota</taxon>
        <taxon>Metazoa</taxon>
        <taxon>Chordata</taxon>
        <taxon>Tunicata</taxon>
        <taxon>Appendicularia</taxon>
        <taxon>Copelata</taxon>
        <taxon>Oikopleuridae</taxon>
        <taxon>Oikopleura</taxon>
    </lineage>
</organism>
<dbReference type="OrthoDB" id="10326132at2759"/>
<dbReference type="Gene3D" id="1.20.5.1180">
    <property type="entry name" value="Geminin coiled-coil domain"/>
    <property type="match status" value="1"/>
</dbReference>
<dbReference type="AlphaFoldDB" id="E4XZF8"/>
<gene>
    <name evidence="3" type="ORF">GSOID_T00010123001</name>
    <name evidence="4" type="ORF">GSOID_T00031243001</name>
</gene>
<feature type="region of interest" description="Disordered" evidence="2">
    <location>
        <begin position="250"/>
        <end position="297"/>
    </location>
</feature>
<dbReference type="InterPro" id="IPR038926">
    <property type="entry name" value="CEP55"/>
</dbReference>
<evidence type="ECO:0000313" key="3">
    <source>
        <dbReference type="EMBL" id="CBY15020.1"/>
    </source>
</evidence>
<dbReference type="GO" id="GO:0000281">
    <property type="term" value="P:mitotic cytokinesis"/>
    <property type="evidence" value="ECO:0007669"/>
    <property type="project" value="InterPro"/>
</dbReference>
<dbReference type="EMBL" id="FN653404">
    <property type="protein sequence ID" value="CBY15020.1"/>
    <property type="molecule type" value="Genomic_DNA"/>
</dbReference>
<dbReference type="GO" id="GO:0051896">
    <property type="term" value="P:regulation of phosphatidylinositol 3-kinase/protein kinase B signal transduction"/>
    <property type="evidence" value="ECO:0007669"/>
    <property type="project" value="InterPro"/>
</dbReference>
<protein>
    <submittedName>
        <fullName evidence="3">Uncharacterized protein</fullName>
    </submittedName>
</protein>
<feature type="compositionally biased region" description="Polar residues" evidence="2">
    <location>
        <begin position="251"/>
        <end position="269"/>
    </location>
</feature>
<dbReference type="Proteomes" id="UP000001307">
    <property type="component" value="Unassembled WGS sequence"/>
</dbReference>